<dbReference type="AlphaFoldDB" id="A0AAV5UM10"/>
<evidence type="ECO:0000256" key="4">
    <source>
        <dbReference type="ARBA" id="ARBA00023136"/>
    </source>
</evidence>
<evidence type="ECO:0000256" key="3">
    <source>
        <dbReference type="ARBA" id="ARBA00022989"/>
    </source>
</evidence>
<dbReference type="GO" id="GO:0016020">
    <property type="term" value="C:membrane"/>
    <property type="evidence" value="ECO:0007669"/>
    <property type="project" value="UniProtKB-SubCell"/>
</dbReference>
<reference evidence="7" key="1">
    <citation type="submission" date="2023-10" db="EMBL/GenBank/DDBJ databases">
        <title>Genome assembly of Pristionchus species.</title>
        <authorList>
            <person name="Yoshida K."/>
            <person name="Sommer R.J."/>
        </authorList>
    </citation>
    <scope>NUCLEOTIDE SEQUENCE</scope>
    <source>
        <strain evidence="7">RS0144</strain>
    </source>
</reference>
<feature type="transmembrane region" description="Helical" evidence="5">
    <location>
        <begin position="104"/>
        <end position="123"/>
    </location>
</feature>
<feature type="non-terminal residue" evidence="7">
    <location>
        <position position="1"/>
    </location>
</feature>
<accession>A0AAV5UM10</accession>
<feature type="transmembrane region" description="Helical" evidence="5">
    <location>
        <begin position="410"/>
        <end position="428"/>
    </location>
</feature>
<feature type="transmembrane region" description="Helical" evidence="5">
    <location>
        <begin position="147"/>
        <end position="169"/>
    </location>
</feature>
<evidence type="ECO:0000313" key="7">
    <source>
        <dbReference type="EMBL" id="GMT07379.1"/>
    </source>
</evidence>
<evidence type="ECO:0000256" key="1">
    <source>
        <dbReference type="ARBA" id="ARBA00004141"/>
    </source>
</evidence>
<sequence>SLQTLESSQSLVGTKTRRRSMAGKLWKATTAVTLSFLPILEWLPRYSIRDNLVSDMVGGFTVGIMHVPQGIAYASLAGVRPVIGLYTSLLAPLFYMIFGTSRHISIGVFAVVSLMCGACNVRVTDAFFASSSFNYTEDEMSEAKLDYAVHVLSGLGFVIGLIQISMGLLRLDFLIGFLSDQVVNGFMVGASFHVLVAQLDKLLGVTLPRRGGIGKLFMTLYDVFQSVIDVEINLYTLALSISAIIFLFAIKTFVDPSVKRITPLPVPYDLFLLILGTILSTVFDFNGTLRMKIIGKIPTGLPSISPPDLTVVPHIIGDAAAISVVILVVSISMAKVFAKKHKYEINIRQEFFALGLVESLGSFFPVWPSSTALARTLVYEAAGTKTQLATVFSSSLLLAVLFFVGPYLELLPVCLLSCVIVVALKGMFMKLGDIPSLWRVSRIDAVIFVMTLSCTISLNVIEGLACGAAVSIIHILLASKRGGFTELEHPQENREKRPIKVLRYDGSLYFMNIEEFSCTLRDYAKLLNNE</sequence>
<gene>
    <name evidence="7" type="ORF">PENTCL1PPCAC_29553</name>
</gene>
<proteinExistence type="predicted"/>
<dbReference type="InterPro" id="IPR011547">
    <property type="entry name" value="SLC26A/SulP_dom"/>
</dbReference>
<feature type="transmembrane region" description="Helical" evidence="5">
    <location>
        <begin position="448"/>
        <end position="477"/>
    </location>
</feature>
<dbReference type="PANTHER" id="PTHR11814">
    <property type="entry name" value="SULFATE TRANSPORTER"/>
    <property type="match status" value="1"/>
</dbReference>
<evidence type="ECO:0000256" key="2">
    <source>
        <dbReference type="ARBA" id="ARBA00022692"/>
    </source>
</evidence>
<feature type="transmembrane region" description="Helical" evidence="5">
    <location>
        <begin position="71"/>
        <end position="97"/>
    </location>
</feature>
<dbReference type="GO" id="GO:0055085">
    <property type="term" value="P:transmembrane transport"/>
    <property type="evidence" value="ECO:0007669"/>
    <property type="project" value="InterPro"/>
</dbReference>
<keyword evidence="4 5" id="KW-0472">Membrane</keyword>
<feature type="transmembrane region" description="Helical" evidence="5">
    <location>
        <begin position="350"/>
        <end position="367"/>
    </location>
</feature>
<keyword evidence="2 5" id="KW-0812">Transmembrane</keyword>
<feature type="domain" description="SLC26A/SulP transporter" evidence="6">
    <location>
        <begin position="52"/>
        <end position="451"/>
    </location>
</feature>
<evidence type="ECO:0000256" key="5">
    <source>
        <dbReference type="SAM" id="Phobius"/>
    </source>
</evidence>
<dbReference type="Pfam" id="PF00916">
    <property type="entry name" value="Sulfate_transp"/>
    <property type="match status" value="1"/>
</dbReference>
<comment type="caution">
    <text evidence="7">The sequence shown here is derived from an EMBL/GenBank/DDBJ whole genome shotgun (WGS) entry which is preliminary data.</text>
</comment>
<evidence type="ECO:0000313" key="8">
    <source>
        <dbReference type="Proteomes" id="UP001432027"/>
    </source>
</evidence>
<feature type="transmembrane region" description="Helical" evidence="5">
    <location>
        <begin position="232"/>
        <end position="254"/>
    </location>
</feature>
<feature type="transmembrane region" description="Helical" evidence="5">
    <location>
        <begin position="25"/>
        <end position="43"/>
    </location>
</feature>
<feature type="transmembrane region" description="Helical" evidence="5">
    <location>
        <begin position="315"/>
        <end position="338"/>
    </location>
</feature>
<comment type="subcellular location">
    <subcellularLocation>
        <location evidence="1">Membrane</location>
        <topology evidence="1">Multi-pass membrane protein</topology>
    </subcellularLocation>
</comment>
<dbReference type="EMBL" id="BTSX01000006">
    <property type="protein sequence ID" value="GMT07379.1"/>
    <property type="molecule type" value="Genomic_DNA"/>
</dbReference>
<dbReference type="PRINTS" id="PR01177">
    <property type="entry name" value="GABAB1RECPTR"/>
</dbReference>
<feature type="transmembrane region" description="Helical" evidence="5">
    <location>
        <begin position="181"/>
        <end position="199"/>
    </location>
</feature>
<dbReference type="Proteomes" id="UP001432027">
    <property type="component" value="Unassembled WGS sequence"/>
</dbReference>
<organism evidence="7 8">
    <name type="scientific">Pristionchus entomophagus</name>
    <dbReference type="NCBI Taxonomy" id="358040"/>
    <lineage>
        <taxon>Eukaryota</taxon>
        <taxon>Metazoa</taxon>
        <taxon>Ecdysozoa</taxon>
        <taxon>Nematoda</taxon>
        <taxon>Chromadorea</taxon>
        <taxon>Rhabditida</taxon>
        <taxon>Rhabditina</taxon>
        <taxon>Diplogasteromorpha</taxon>
        <taxon>Diplogasteroidea</taxon>
        <taxon>Neodiplogasteridae</taxon>
        <taxon>Pristionchus</taxon>
    </lineage>
</organism>
<protein>
    <recommendedName>
        <fullName evidence="6">SLC26A/SulP transporter domain-containing protein</fullName>
    </recommendedName>
</protein>
<dbReference type="InterPro" id="IPR001902">
    <property type="entry name" value="SLC26A/SulP_fam"/>
</dbReference>
<feature type="transmembrane region" description="Helical" evidence="5">
    <location>
        <begin position="266"/>
        <end position="283"/>
    </location>
</feature>
<evidence type="ECO:0000259" key="6">
    <source>
        <dbReference type="Pfam" id="PF00916"/>
    </source>
</evidence>
<keyword evidence="3 5" id="KW-1133">Transmembrane helix</keyword>
<name>A0AAV5UM10_9BILA</name>
<keyword evidence="8" id="KW-1185">Reference proteome</keyword>